<reference evidence="2" key="1">
    <citation type="journal article" date="2019" name="Int. J. Syst. Evol. Microbiol.">
        <title>The Global Catalogue of Microorganisms (GCM) 10K type strain sequencing project: providing services to taxonomists for standard genome sequencing and annotation.</title>
        <authorList>
            <consortium name="The Broad Institute Genomics Platform"/>
            <consortium name="The Broad Institute Genome Sequencing Center for Infectious Disease"/>
            <person name="Wu L."/>
            <person name="Ma J."/>
        </authorList>
    </citation>
    <scope>NUCLEOTIDE SEQUENCE [LARGE SCALE GENOMIC DNA]</scope>
    <source>
        <strain evidence="2">JCM 31920</strain>
    </source>
</reference>
<dbReference type="EMBL" id="BAABEY010000011">
    <property type="protein sequence ID" value="GAA4434334.1"/>
    <property type="molecule type" value="Genomic_DNA"/>
</dbReference>
<sequence length="312" mass="35961">MPWIKKGLIYKPEGNLAHSRTHAQAPFVFDTGSAIRIYFSSRDEKVQTRPTFIEVDPDDFSKVKYIHHEAVMDVGLPGENDETGVMPSWFVKRPDGEIWLYYTGWNKVPHTYRLSIGLAVSKDGGLTFEKKYRGPVLDRNIYDPVWAAMPSVMVEEDGTWRMWYISCQKWGTVHGIPEPYYRCHSAVSSDGIRWEVSDVPAIDFDEFLDAVGRPSVVKEEGIYKMYYSYRNALDYRTNPAYSYRLGYAESPDGTNWTRKDDLVGIARSENPGDFDFQMMNYAHYFSRGDKKYLFYNGNGFGASGFGYAVWEE</sequence>
<evidence type="ECO:0000313" key="1">
    <source>
        <dbReference type="EMBL" id="GAA4434334.1"/>
    </source>
</evidence>
<dbReference type="RefSeq" id="WP_345026885.1">
    <property type="nucleotide sequence ID" value="NZ_BAABEY010000011.1"/>
</dbReference>
<dbReference type="PANTHER" id="PTHR35279:SF1">
    <property type="entry name" value="ARABINANASE_LEVANSUCRASE_INVERTASE"/>
    <property type="match status" value="1"/>
</dbReference>
<proteinExistence type="predicted"/>
<dbReference type="PANTHER" id="PTHR35279">
    <property type="match status" value="1"/>
</dbReference>
<evidence type="ECO:0008006" key="3">
    <source>
        <dbReference type="Google" id="ProtNLM"/>
    </source>
</evidence>
<dbReference type="InterPro" id="IPR023296">
    <property type="entry name" value="Glyco_hydro_beta-prop_sf"/>
</dbReference>
<keyword evidence="2" id="KW-1185">Reference proteome</keyword>
<dbReference type="Gene3D" id="2.115.10.20">
    <property type="entry name" value="Glycosyl hydrolase domain, family 43"/>
    <property type="match status" value="2"/>
</dbReference>
<dbReference type="SUPFAM" id="SSF75005">
    <property type="entry name" value="Arabinanase/levansucrase/invertase"/>
    <property type="match status" value="1"/>
</dbReference>
<name>A0ABP8LS49_9BACT</name>
<comment type="caution">
    <text evidence="1">The sequence shown here is derived from an EMBL/GenBank/DDBJ whole genome shotgun (WGS) entry which is preliminary data.</text>
</comment>
<dbReference type="Proteomes" id="UP001501508">
    <property type="component" value="Unassembled WGS sequence"/>
</dbReference>
<evidence type="ECO:0000313" key="2">
    <source>
        <dbReference type="Proteomes" id="UP001501508"/>
    </source>
</evidence>
<gene>
    <name evidence="1" type="ORF">GCM10023091_09100</name>
</gene>
<accession>A0ABP8LS49</accession>
<organism evidence="1 2">
    <name type="scientific">Ravibacter arvi</name>
    <dbReference type="NCBI Taxonomy" id="2051041"/>
    <lineage>
        <taxon>Bacteria</taxon>
        <taxon>Pseudomonadati</taxon>
        <taxon>Bacteroidota</taxon>
        <taxon>Cytophagia</taxon>
        <taxon>Cytophagales</taxon>
        <taxon>Spirosomataceae</taxon>
        <taxon>Ravibacter</taxon>
    </lineage>
</organism>
<protein>
    <recommendedName>
        <fullName evidence="3">Glycosyl hydrolase family 32 N-terminal domain-containing protein</fullName>
    </recommendedName>
</protein>